<feature type="signal peptide" evidence="3">
    <location>
        <begin position="1"/>
        <end position="23"/>
    </location>
</feature>
<evidence type="ECO:0000313" key="5">
    <source>
        <dbReference type="Proteomes" id="UP001330434"/>
    </source>
</evidence>
<feature type="coiled-coil region" evidence="1">
    <location>
        <begin position="193"/>
        <end position="220"/>
    </location>
</feature>
<feature type="region of interest" description="Disordered" evidence="2">
    <location>
        <begin position="28"/>
        <end position="54"/>
    </location>
</feature>
<evidence type="ECO:0000256" key="3">
    <source>
        <dbReference type="SAM" id="SignalP"/>
    </source>
</evidence>
<evidence type="ECO:0000256" key="1">
    <source>
        <dbReference type="SAM" id="Coils"/>
    </source>
</evidence>
<feature type="compositionally biased region" description="Polar residues" evidence="2">
    <location>
        <begin position="344"/>
        <end position="369"/>
    </location>
</feature>
<evidence type="ECO:0000256" key="2">
    <source>
        <dbReference type="SAM" id="MobiDB-lite"/>
    </source>
</evidence>
<feature type="compositionally biased region" description="Basic residues" evidence="2">
    <location>
        <begin position="311"/>
        <end position="323"/>
    </location>
</feature>
<dbReference type="EMBL" id="CP133270">
    <property type="protein sequence ID" value="WVX66689.1"/>
    <property type="molecule type" value="Genomic_DNA"/>
</dbReference>
<feature type="region of interest" description="Disordered" evidence="2">
    <location>
        <begin position="296"/>
        <end position="369"/>
    </location>
</feature>
<evidence type="ECO:0000313" key="4">
    <source>
        <dbReference type="EMBL" id="WVX66689.1"/>
    </source>
</evidence>
<proteinExistence type="predicted"/>
<keyword evidence="1" id="KW-0175">Coiled coil</keyword>
<protein>
    <submittedName>
        <fullName evidence="4">Uncharacterized protein</fullName>
    </submittedName>
</protein>
<keyword evidence="5" id="KW-1185">Reference proteome</keyword>
<keyword evidence="3" id="KW-0732">Signal</keyword>
<gene>
    <name evidence="4" type="ORF">Bealeia1_00873</name>
</gene>
<reference evidence="4 5" key="1">
    <citation type="journal article" date="2024" name="Environ. Microbiol.">
        <title>Novel evolutionary insights on the interactions of the Holosporales (Alphaproteobacteria) with eukaryotic hosts from comparative genomics.</title>
        <authorList>
            <person name="Giovannini M."/>
            <person name="Petroni G."/>
            <person name="Castelli M."/>
        </authorList>
    </citation>
    <scope>NUCLEOTIDE SEQUENCE [LARGE SCALE GENOMIC DNA]</scope>
    <source>
        <strain evidence="4 5">US_Bl 15I1</strain>
    </source>
</reference>
<sequence>MKKNLCMTTLLSALIFLNGSLLKAMEDPNSKGAKNITPARPPAKQSGEQVPTQISEKRSALPFLNDSIEELIEEIDDYLKQHIAIKKHMINALDSIINDSCSKKQIDVKKSQEKLETILGRPLNEYFSNQKGDNQTKELMERKLIIRTHAKAIKTHQEFIVKNAEIFKHNLYLKLSQGEYVVHRNTFGAYLVSAWANGEIRSHTNELENYEEETRQAERERRPWPHADFNKKVLEDQIEFYEKIAEASRPHWSLSLGYLMDCAQFKENADHYISERTKILSDLSLQKIKEKCSPENYELQKNENSDNSKKDSKKNKKIGKKKTNVNQELFPSEEGEGKIIASVAESQSTAEETTLSNNNGKEESLTSPAATHSILAEEESTSLQDEDTTIFDPLENHKNHQVKKNQKKELQTKPKEEVKITYDTSHFSPKHKAFFKSLFDKNSEIAWDSLKNLMKTAFKGKIYGTRGASRQFAVFLKKGEKGTIEFVEELEFNRLRSQSSTKGTVQRLAIHTEAPHTRGGSKEGARFLYPALKELLKEALTRNNLTPEKFGW</sequence>
<organism evidence="4 5">
    <name type="scientific">Candidatus Bealeia paramacronuclearis</name>
    <dbReference type="NCBI Taxonomy" id="1921001"/>
    <lineage>
        <taxon>Bacteria</taxon>
        <taxon>Pseudomonadati</taxon>
        <taxon>Pseudomonadota</taxon>
        <taxon>Alphaproteobacteria</taxon>
        <taxon>Holosporales</taxon>
        <taxon>Holosporaceae</taxon>
        <taxon>Candidatus Bealeia</taxon>
    </lineage>
</organism>
<name>A0ABZ2C777_9PROT</name>
<accession>A0ABZ2C777</accession>
<feature type="chain" id="PRO_5046174329" evidence="3">
    <location>
        <begin position="24"/>
        <end position="552"/>
    </location>
</feature>
<feature type="compositionally biased region" description="Basic and acidic residues" evidence="2">
    <location>
        <begin position="296"/>
        <end position="310"/>
    </location>
</feature>
<dbReference type="Proteomes" id="UP001330434">
    <property type="component" value="Chromosome"/>
</dbReference>